<dbReference type="InterPro" id="IPR025669">
    <property type="entry name" value="AAA_dom"/>
</dbReference>
<gene>
    <name evidence="2" type="ORF">CFX0092_B0834</name>
</gene>
<name>A0A160TA18_9CHLR</name>
<dbReference type="InterPro" id="IPR050678">
    <property type="entry name" value="DNA_Partitioning_ATPase"/>
</dbReference>
<dbReference type="CDD" id="cd02042">
    <property type="entry name" value="ParAB_family"/>
    <property type="match status" value="1"/>
</dbReference>
<dbReference type="OrthoDB" id="9815116at2"/>
<dbReference type="KEGG" id="pbf:CFX0092_B0834"/>
<dbReference type="RefSeq" id="WP_095045646.1">
    <property type="nucleotide sequence ID" value="NZ_LN890656.1"/>
</dbReference>
<evidence type="ECO:0000313" key="3">
    <source>
        <dbReference type="Proteomes" id="UP000215027"/>
    </source>
</evidence>
<dbReference type="SUPFAM" id="SSF52540">
    <property type="entry name" value="P-loop containing nucleoside triphosphate hydrolases"/>
    <property type="match status" value="1"/>
</dbReference>
<evidence type="ECO:0000313" key="2">
    <source>
        <dbReference type="EMBL" id="CUS06368.1"/>
    </source>
</evidence>
<dbReference type="Pfam" id="PF13614">
    <property type="entry name" value="AAA_31"/>
    <property type="match status" value="1"/>
</dbReference>
<accession>A0A160TA18</accession>
<sequence>MRVFALYNIKGGVGKTAAAVNLAYLAARDGRSTLLWDLDPQGAASYCLQIDPKVKGGRKALLRGKSPVAKLIKPTAYDNLELLPSDFSYRNMDLELSDAKRPERRFRKLLEPLEEHYHTVFLDCPPGLTLTTESMFGAADTLLAPVIPAALSLRTLGLIEEFLAREELTRLRTLAFYSMVDRRKTLHRQLVDARHADPRFLFTTIPYASDVERMAERRAPVGEFAPRSAAAAAYESLWKEVEGRRT</sequence>
<dbReference type="AlphaFoldDB" id="A0A160TA18"/>
<reference evidence="2" key="1">
    <citation type="submission" date="2016-01" db="EMBL/GenBank/DDBJ databases">
        <authorList>
            <person name="Mcilroy J.S."/>
            <person name="Karst M S."/>
            <person name="Albertsen M."/>
        </authorList>
    </citation>
    <scope>NUCLEOTIDE SEQUENCE</scope>
    <source>
        <strain evidence="2">Cfx-K</strain>
    </source>
</reference>
<keyword evidence="3" id="KW-1185">Reference proteome</keyword>
<dbReference type="PANTHER" id="PTHR13696:SF52">
    <property type="entry name" value="PARA FAMILY PROTEIN CT_582"/>
    <property type="match status" value="1"/>
</dbReference>
<feature type="domain" description="AAA" evidence="1">
    <location>
        <begin position="1"/>
        <end position="158"/>
    </location>
</feature>
<organism evidence="2 3">
    <name type="scientific">Candidatus Promineifilum breve</name>
    <dbReference type="NCBI Taxonomy" id="1806508"/>
    <lineage>
        <taxon>Bacteria</taxon>
        <taxon>Bacillati</taxon>
        <taxon>Chloroflexota</taxon>
        <taxon>Ardenticatenia</taxon>
        <taxon>Candidatus Promineifilales</taxon>
        <taxon>Candidatus Promineifilaceae</taxon>
        <taxon>Candidatus Promineifilum</taxon>
    </lineage>
</organism>
<dbReference type="EMBL" id="LN890656">
    <property type="protein sequence ID" value="CUS06368.1"/>
    <property type="molecule type" value="Genomic_DNA"/>
</dbReference>
<dbReference type="InterPro" id="IPR027417">
    <property type="entry name" value="P-loop_NTPase"/>
</dbReference>
<dbReference type="PANTHER" id="PTHR13696">
    <property type="entry name" value="P-LOOP CONTAINING NUCLEOSIDE TRIPHOSPHATE HYDROLASE"/>
    <property type="match status" value="1"/>
</dbReference>
<dbReference type="Proteomes" id="UP000215027">
    <property type="component" value="Chromosome II"/>
</dbReference>
<evidence type="ECO:0000259" key="1">
    <source>
        <dbReference type="Pfam" id="PF13614"/>
    </source>
</evidence>
<dbReference type="Gene3D" id="3.40.50.300">
    <property type="entry name" value="P-loop containing nucleotide triphosphate hydrolases"/>
    <property type="match status" value="1"/>
</dbReference>
<proteinExistence type="predicted"/>
<protein>
    <submittedName>
        <fullName evidence="2">Cobyrinic acid ac-diamide synthase</fullName>
    </submittedName>
</protein>